<keyword evidence="1" id="KW-0732">Signal</keyword>
<gene>
    <name evidence="2" type="ORF">BFS30_26915</name>
</gene>
<reference evidence="2 3" key="1">
    <citation type="submission" date="2016-08" db="EMBL/GenBank/DDBJ databases">
        <authorList>
            <person name="Seilhamer J.J."/>
        </authorList>
    </citation>
    <scope>NUCLEOTIDE SEQUENCE [LARGE SCALE GENOMIC DNA]</scope>
    <source>
        <strain evidence="2 3">DX4</strain>
    </source>
</reference>
<feature type="signal peptide" evidence="1">
    <location>
        <begin position="1"/>
        <end position="21"/>
    </location>
</feature>
<dbReference type="OrthoDB" id="977150at2"/>
<sequence length="351" mass="40390">MRFFIFILCWGFLYAPTGAVAQSNKSLNRGSIINFVDFYPINTDPYIGWKSNMTDKETILFETNPEVRISLYNNFVAGMNEGRFHTSAYYIHFRPQLRMFSENSSPVKTISTPILLGTQHAFLFNRYQSDGTLDDFKRSILSFSFETGHYSNGQKMGAFTEAYEDGSTESEAIYNTITPTTNLSDILNRNSGNFSTNLTEIRVNYRANKLDSNAIPVRTHSMTFGGTLYHNRLLYLFDLGGYSANDIKIYGRIRLNAGYEYVNYLPFFRKVRYALAENIERIFNAHPFVEPMRFETSVTVYPFPKIGDLGFFVSHTWGHDNYNYRFVDSGHQFGIGASFSVFPPFTLKQRN</sequence>
<evidence type="ECO:0000313" key="2">
    <source>
        <dbReference type="EMBL" id="AOM80473.1"/>
    </source>
</evidence>
<organism evidence="2 3">
    <name type="scientific">Pedobacter steynii</name>
    <dbReference type="NCBI Taxonomy" id="430522"/>
    <lineage>
        <taxon>Bacteria</taxon>
        <taxon>Pseudomonadati</taxon>
        <taxon>Bacteroidota</taxon>
        <taxon>Sphingobacteriia</taxon>
        <taxon>Sphingobacteriales</taxon>
        <taxon>Sphingobacteriaceae</taxon>
        <taxon>Pedobacter</taxon>
    </lineage>
</organism>
<dbReference type="EMBL" id="CP017141">
    <property type="protein sequence ID" value="AOM80473.1"/>
    <property type="molecule type" value="Genomic_DNA"/>
</dbReference>
<evidence type="ECO:0000256" key="1">
    <source>
        <dbReference type="SAM" id="SignalP"/>
    </source>
</evidence>
<dbReference type="Proteomes" id="UP000094313">
    <property type="component" value="Chromosome"/>
</dbReference>
<dbReference type="RefSeq" id="WP_069382131.1">
    <property type="nucleotide sequence ID" value="NZ_CP017141.1"/>
</dbReference>
<accession>A0A1D7QP82</accession>
<name>A0A1D7QP82_9SPHI</name>
<proteinExistence type="predicted"/>
<dbReference type="AlphaFoldDB" id="A0A1D7QP82"/>
<protein>
    <submittedName>
        <fullName evidence="2">Uncharacterized protein</fullName>
    </submittedName>
</protein>
<evidence type="ECO:0000313" key="3">
    <source>
        <dbReference type="Proteomes" id="UP000094313"/>
    </source>
</evidence>
<feature type="chain" id="PRO_5009098939" evidence="1">
    <location>
        <begin position="22"/>
        <end position="351"/>
    </location>
</feature>
<dbReference type="KEGG" id="psty:BFS30_26915"/>
<keyword evidence="3" id="KW-1185">Reference proteome</keyword>